<keyword evidence="1" id="KW-1133">Transmembrane helix</keyword>
<gene>
    <name evidence="2" type="ORF">EHP00_545</name>
</gene>
<name>A0A1W0E8J0_9MICR</name>
<reference evidence="2 3" key="1">
    <citation type="journal article" date="2017" name="Environ. Microbiol.">
        <title>Decay of the glycolytic pathway and adaptation to intranuclear parasitism within Enterocytozoonidae microsporidia.</title>
        <authorList>
            <person name="Wiredu Boakye D."/>
            <person name="Jaroenlak P."/>
            <person name="Prachumwat A."/>
            <person name="Williams T.A."/>
            <person name="Bateman K.S."/>
            <person name="Itsathitphaisarn O."/>
            <person name="Sritunyalucksana K."/>
            <person name="Paszkiewicz K.H."/>
            <person name="Moore K.A."/>
            <person name="Stentiford G.D."/>
            <person name="Williams B.A."/>
        </authorList>
    </citation>
    <scope>NUCLEOTIDE SEQUENCE [LARGE SCALE GENOMIC DNA]</scope>
    <source>
        <strain evidence="2 3">TH1</strain>
    </source>
</reference>
<dbReference type="Proteomes" id="UP000192758">
    <property type="component" value="Unassembled WGS sequence"/>
</dbReference>
<feature type="transmembrane region" description="Helical" evidence="1">
    <location>
        <begin position="68"/>
        <end position="85"/>
    </location>
</feature>
<dbReference type="VEuPathDB" id="MicrosporidiaDB:EHP00_545"/>
<keyword evidence="3" id="KW-1185">Reference proteome</keyword>
<dbReference type="OrthoDB" id="10324499at2759"/>
<evidence type="ECO:0000256" key="1">
    <source>
        <dbReference type="SAM" id="Phobius"/>
    </source>
</evidence>
<comment type="caution">
    <text evidence="2">The sequence shown here is derived from an EMBL/GenBank/DDBJ whole genome shotgun (WGS) entry which is preliminary data.</text>
</comment>
<feature type="transmembrane region" description="Helical" evidence="1">
    <location>
        <begin position="36"/>
        <end position="56"/>
    </location>
</feature>
<dbReference type="AlphaFoldDB" id="A0A1W0E8J0"/>
<protein>
    <submittedName>
        <fullName evidence="2">Uncharacterized protein</fullName>
    </submittedName>
</protein>
<evidence type="ECO:0000313" key="2">
    <source>
        <dbReference type="EMBL" id="OQS55551.1"/>
    </source>
</evidence>
<dbReference type="EMBL" id="MNPJ01000007">
    <property type="protein sequence ID" value="OQS55551.1"/>
    <property type="molecule type" value="Genomic_DNA"/>
</dbReference>
<evidence type="ECO:0000313" key="3">
    <source>
        <dbReference type="Proteomes" id="UP000192758"/>
    </source>
</evidence>
<keyword evidence="1" id="KW-0472">Membrane</keyword>
<keyword evidence="1" id="KW-0812">Transmembrane</keyword>
<accession>A0A1W0E8J0</accession>
<sequence length="88" mass="9968">MTKNPDGRQIMQYNKKSIQKMKEIVGDAQSALSMSAMQVVGFYLAFILIVFGCHFICRLRPSTSPIQLFVAVITIVVSFAFSAWYKQK</sequence>
<organism evidence="2 3">
    <name type="scientific">Ecytonucleospora hepatopenaei</name>
    <dbReference type="NCBI Taxonomy" id="646526"/>
    <lineage>
        <taxon>Eukaryota</taxon>
        <taxon>Fungi</taxon>
        <taxon>Fungi incertae sedis</taxon>
        <taxon>Microsporidia</taxon>
        <taxon>Enterocytozoonidae</taxon>
        <taxon>Ecytonucleospora</taxon>
    </lineage>
</organism>
<proteinExistence type="predicted"/>